<dbReference type="Gene3D" id="3.60.21.10">
    <property type="match status" value="1"/>
</dbReference>
<dbReference type="Proteomes" id="UP000036932">
    <property type="component" value="Unassembled WGS sequence"/>
</dbReference>
<dbReference type="GO" id="GO:0016020">
    <property type="term" value="C:membrane"/>
    <property type="evidence" value="ECO:0007669"/>
    <property type="project" value="GOC"/>
</dbReference>
<dbReference type="OrthoDB" id="9780884at2"/>
<accession>A0A0M1P2T1</accession>
<dbReference type="PATRIC" id="fig|1705565.3.peg.3046"/>
<dbReference type="PANTHER" id="PTHR31302">
    <property type="entry name" value="TRANSMEMBRANE PROTEIN WITH METALLOPHOSPHOESTERASE DOMAIN-RELATED"/>
    <property type="match status" value="1"/>
</dbReference>
<feature type="domain" description="Calcineurin-like phosphoesterase" evidence="3">
    <location>
        <begin position="48"/>
        <end position="202"/>
    </location>
</feature>
<keyword evidence="5" id="KW-1185">Reference proteome</keyword>
<dbReference type="Pfam" id="PF00149">
    <property type="entry name" value="Metallophos"/>
    <property type="match status" value="1"/>
</dbReference>
<dbReference type="GO" id="GO:0009245">
    <property type="term" value="P:lipid A biosynthetic process"/>
    <property type="evidence" value="ECO:0007669"/>
    <property type="project" value="TreeGrafter"/>
</dbReference>
<organism evidence="4 5">
    <name type="scientific">Paenibacillus solani</name>
    <dbReference type="NCBI Taxonomy" id="1705565"/>
    <lineage>
        <taxon>Bacteria</taxon>
        <taxon>Bacillati</taxon>
        <taxon>Bacillota</taxon>
        <taxon>Bacilli</taxon>
        <taxon>Bacillales</taxon>
        <taxon>Paenibacillaceae</taxon>
        <taxon>Paenibacillus</taxon>
    </lineage>
</organism>
<evidence type="ECO:0000313" key="5">
    <source>
        <dbReference type="Proteomes" id="UP000036932"/>
    </source>
</evidence>
<dbReference type="SUPFAM" id="SSF56300">
    <property type="entry name" value="Metallo-dependent phosphatases"/>
    <property type="match status" value="1"/>
</dbReference>
<reference evidence="5" key="1">
    <citation type="submission" date="2015-08" db="EMBL/GenBank/DDBJ databases">
        <title>Genome sequencing project for genomic taxonomy and phylogenomics of Bacillus-like bacteria.</title>
        <authorList>
            <person name="Liu B."/>
            <person name="Wang J."/>
            <person name="Zhu Y."/>
            <person name="Liu G."/>
            <person name="Chen Q."/>
            <person name="Chen Z."/>
            <person name="Lan J."/>
            <person name="Che J."/>
            <person name="Ge C."/>
            <person name="Shi H."/>
            <person name="Pan Z."/>
            <person name="Liu X."/>
        </authorList>
    </citation>
    <scope>NUCLEOTIDE SEQUENCE [LARGE SCALE GENOMIC DNA]</scope>
    <source>
        <strain evidence="5">FJAT-22460</strain>
    </source>
</reference>
<dbReference type="EMBL" id="LIUT01000001">
    <property type="protein sequence ID" value="KOR88717.1"/>
    <property type="molecule type" value="Genomic_DNA"/>
</dbReference>
<dbReference type="GO" id="GO:0008758">
    <property type="term" value="F:UDP-2,3-diacylglucosamine hydrolase activity"/>
    <property type="evidence" value="ECO:0007669"/>
    <property type="project" value="TreeGrafter"/>
</dbReference>
<dbReference type="GO" id="GO:0046872">
    <property type="term" value="F:metal ion binding"/>
    <property type="evidence" value="ECO:0007669"/>
    <property type="project" value="UniProtKB-KW"/>
</dbReference>
<keyword evidence="2" id="KW-0378">Hydrolase</keyword>
<dbReference type="InterPro" id="IPR051158">
    <property type="entry name" value="Metallophosphoesterase_sf"/>
</dbReference>
<evidence type="ECO:0000256" key="1">
    <source>
        <dbReference type="ARBA" id="ARBA00022723"/>
    </source>
</evidence>
<evidence type="ECO:0000313" key="4">
    <source>
        <dbReference type="EMBL" id="KOR88717.1"/>
    </source>
</evidence>
<name>A0A0M1P2T1_9BACL</name>
<dbReference type="InterPro" id="IPR029052">
    <property type="entry name" value="Metallo-depent_PP-like"/>
</dbReference>
<comment type="caution">
    <text evidence="4">The sequence shown here is derived from an EMBL/GenBank/DDBJ whole genome shotgun (WGS) entry which is preliminary data.</text>
</comment>
<dbReference type="InterPro" id="IPR004843">
    <property type="entry name" value="Calcineurin-like_PHP"/>
</dbReference>
<dbReference type="AlphaFoldDB" id="A0A0M1P2T1"/>
<evidence type="ECO:0000256" key="2">
    <source>
        <dbReference type="ARBA" id="ARBA00022801"/>
    </source>
</evidence>
<dbReference type="PANTHER" id="PTHR31302:SF31">
    <property type="entry name" value="PHOSPHODIESTERASE YAEI"/>
    <property type="match status" value="1"/>
</dbReference>
<proteinExistence type="predicted"/>
<evidence type="ECO:0000259" key="3">
    <source>
        <dbReference type="Pfam" id="PF00149"/>
    </source>
</evidence>
<gene>
    <name evidence="4" type="ORF">AM231_05750</name>
</gene>
<protein>
    <submittedName>
        <fullName evidence="4">Metallophosphoesterase</fullName>
    </submittedName>
</protein>
<keyword evidence="1" id="KW-0479">Metal-binding</keyword>
<sequence length="274" mass="30864">MSVLMWLACAAAVGAGAIGWMSAEAHGYRMREQEVISDRLPQSFDGYRILFITDIHRRKLSEAKLTSHLSGVDCVLVGGDITEKGVPFERLRHNMSVLVRIAPVYAVLGNHDLFAGKDAVRKVLRETGVTLLNDKTITLQHQEERIVLSGVRQPASRQHPYTQFRGKAHEEDFHIILVHDPIWVKGRQEVHADLLLAGHTHGGQIVLPIAGAMRLARFYKKFKSGWYTLPRTAAEIKPSSQMLISRGFGTSHIPLRLQCPCEYHLLTLRKRKKP</sequence>